<keyword evidence="1" id="KW-0677">Repeat</keyword>
<evidence type="ECO:0000256" key="1">
    <source>
        <dbReference type="ARBA" id="ARBA00022737"/>
    </source>
</evidence>
<dbReference type="GO" id="GO:0043531">
    <property type="term" value="F:ADP binding"/>
    <property type="evidence" value="ECO:0007669"/>
    <property type="project" value="InterPro"/>
</dbReference>
<evidence type="ECO:0000259" key="4">
    <source>
        <dbReference type="Pfam" id="PF00931"/>
    </source>
</evidence>
<sequence length="280" mass="31996">MAELVAGAFLSSFLQVAFERLASPDFLGYFRRRKMDDGLLKKLHAILLSVDKIVEVAEERQYRDHRVKQWLDELKDEDFKAQDLLDDIATEALRQKLHAESQTVIIGKVRCFFTGLVNRNQFDKEIELGIQGVLNNLENLIKQDKRLGLRGGPSADIESGVHMSVYKRLPSTRLIDESDMYVRDADKERIVELLLSQSMGGNQLPMDVIAITGFGGMGKTTLAKLVYEDVKMKDQFEHRAWVCVSEEFDVHQVTKAILQQSLILQLKNYIHMIFTHISAN</sequence>
<organism evidence="6 7">
    <name type="scientific">Acacia crassicarpa</name>
    <name type="common">northern wattle</name>
    <dbReference type="NCBI Taxonomy" id="499986"/>
    <lineage>
        <taxon>Eukaryota</taxon>
        <taxon>Viridiplantae</taxon>
        <taxon>Streptophyta</taxon>
        <taxon>Embryophyta</taxon>
        <taxon>Tracheophyta</taxon>
        <taxon>Spermatophyta</taxon>
        <taxon>Magnoliopsida</taxon>
        <taxon>eudicotyledons</taxon>
        <taxon>Gunneridae</taxon>
        <taxon>Pentapetalae</taxon>
        <taxon>rosids</taxon>
        <taxon>fabids</taxon>
        <taxon>Fabales</taxon>
        <taxon>Fabaceae</taxon>
        <taxon>Caesalpinioideae</taxon>
        <taxon>mimosoid clade</taxon>
        <taxon>Acacieae</taxon>
        <taxon>Acacia</taxon>
    </lineage>
</organism>
<comment type="caution">
    <text evidence="6">The sequence shown here is derived from an EMBL/GenBank/DDBJ whole genome shotgun (WGS) entry which is preliminary data.</text>
</comment>
<keyword evidence="7" id="KW-1185">Reference proteome</keyword>
<dbReference type="PANTHER" id="PTHR19338">
    <property type="entry name" value="TRANSLOCASE OF INNER MITOCHONDRIAL MEMBRANE 13 HOMOLOG"/>
    <property type="match status" value="1"/>
</dbReference>
<reference evidence="6" key="1">
    <citation type="submission" date="2023-10" db="EMBL/GenBank/DDBJ databases">
        <title>Chromosome-level genome of the transformable northern wattle, Acacia crassicarpa.</title>
        <authorList>
            <person name="Massaro I."/>
            <person name="Sinha N.R."/>
            <person name="Poethig S."/>
            <person name="Leichty A.R."/>
        </authorList>
    </citation>
    <scope>NUCLEOTIDE SEQUENCE</scope>
    <source>
        <strain evidence="6">Acra3RX</strain>
        <tissue evidence="6">Leaf</tissue>
    </source>
</reference>
<feature type="domain" description="Disease resistance N-terminal" evidence="5">
    <location>
        <begin position="9"/>
        <end position="102"/>
    </location>
</feature>
<dbReference type="Pfam" id="PF00931">
    <property type="entry name" value="NB-ARC"/>
    <property type="match status" value="1"/>
</dbReference>
<dbReference type="GO" id="GO:0006952">
    <property type="term" value="P:defense response"/>
    <property type="evidence" value="ECO:0007669"/>
    <property type="project" value="UniProtKB-KW"/>
</dbReference>
<dbReference type="Pfam" id="PF18052">
    <property type="entry name" value="Rx_N"/>
    <property type="match status" value="1"/>
</dbReference>
<dbReference type="SUPFAM" id="SSF52540">
    <property type="entry name" value="P-loop containing nucleoside triphosphate hydrolases"/>
    <property type="match status" value="1"/>
</dbReference>
<evidence type="ECO:0000313" key="6">
    <source>
        <dbReference type="EMBL" id="KAK4285330.1"/>
    </source>
</evidence>
<keyword evidence="2" id="KW-0547">Nucleotide-binding</keyword>
<evidence type="ECO:0000256" key="2">
    <source>
        <dbReference type="ARBA" id="ARBA00022741"/>
    </source>
</evidence>
<feature type="domain" description="NB-ARC" evidence="4">
    <location>
        <begin position="185"/>
        <end position="260"/>
    </location>
</feature>
<accession>A0AAE1N8G6</accession>
<dbReference type="Proteomes" id="UP001293593">
    <property type="component" value="Unassembled WGS sequence"/>
</dbReference>
<dbReference type="InterPro" id="IPR041118">
    <property type="entry name" value="Rx_N"/>
</dbReference>
<dbReference type="AlphaFoldDB" id="A0AAE1N8G6"/>
<dbReference type="Gene3D" id="3.40.50.300">
    <property type="entry name" value="P-loop containing nucleotide triphosphate hydrolases"/>
    <property type="match status" value="1"/>
</dbReference>
<evidence type="ECO:0000313" key="7">
    <source>
        <dbReference type="Proteomes" id="UP001293593"/>
    </source>
</evidence>
<dbReference type="Gene3D" id="1.20.5.4130">
    <property type="match status" value="1"/>
</dbReference>
<evidence type="ECO:0008006" key="8">
    <source>
        <dbReference type="Google" id="ProtNLM"/>
    </source>
</evidence>
<keyword evidence="3" id="KW-0611">Plant defense</keyword>
<dbReference type="PANTHER" id="PTHR19338:SF73">
    <property type="entry name" value="DISEASE RESISTANCE PROTEIN RGA2-LIKE"/>
    <property type="match status" value="1"/>
</dbReference>
<dbReference type="InterPro" id="IPR027417">
    <property type="entry name" value="P-loop_NTPase"/>
</dbReference>
<proteinExistence type="predicted"/>
<dbReference type="EMBL" id="JAWXYG010000001">
    <property type="protein sequence ID" value="KAK4285330.1"/>
    <property type="molecule type" value="Genomic_DNA"/>
</dbReference>
<evidence type="ECO:0000256" key="3">
    <source>
        <dbReference type="ARBA" id="ARBA00022821"/>
    </source>
</evidence>
<evidence type="ECO:0000259" key="5">
    <source>
        <dbReference type="Pfam" id="PF18052"/>
    </source>
</evidence>
<dbReference type="InterPro" id="IPR002182">
    <property type="entry name" value="NB-ARC"/>
</dbReference>
<name>A0AAE1N8G6_9FABA</name>
<gene>
    <name evidence="6" type="ORF">QN277_002040</name>
</gene>
<protein>
    <recommendedName>
        <fullName evidence="8">Disease resistance RPP13-like protein 1</fullName>
    </recommendedName>
</protein>